<dbReference type="Proteomes" id="UP000036367">
    <property type="component" value="Unassembled WGS sequence"/>
</dbReference>
<dbReference type="NCBIfam" id="TIGR02532">
    <property type="entry name" value="IV_pilin_GFxxxE"/>
    <property type="match status" value="1"/>
</dbReference>
<keyword evidence="2" id="KW-0472">Membrane</keyword>
<dbReference type="AlphaFoldDB" id="A0A0J1EJQ0"/>
<organism evidence="3 4">
    <name type="scientific">Rhodopirellula islandica</name>
    <dbReference type="NCBI Taxonomy" id="595434"/>
    <lineage>
        <taxon>Bacteria</taxon>
        <taxon>Pseudomonadati</taxon>
        <taxon>Planctomycetota</taxon>
        <taxon>Planctomycetia</taxon>
        <taxon>Pirellulales</taxon>
        <taxon>Pirellulaceae</taxon>
        <taxon>Rhodopirellula</taxon>
    </lineage>
</organism>
<dbReference type="EMBL" id="LECT01000017">
    <property type="protein sequence ID" value="KLU05739.1"/>
    <property type="molecule type" value="Genomic_DNA"/>
</dbReference>
<dbReference type="PATRIC" id="fig|595434.4.peg.2264"/>
<proteinExistence type="predicted"/>
<evidence type="ECO:0000313" key="3">
    <source>
        <dbReference type="EMBL" id="KLU05739.1"/>
    </source>
</evidence>
<gene>
    <name evidence="3" type="ORF">RISK_002371</name>
</gene>
<dbReference type="STRING" id="595434.RISK_002371"/>
<accession>A0A0J1EJQ0</accession>
<dbReference type="InterPro" id="IPR012902">
    <property type="entry name" value="N_methyl_site"/>
</dbReference>
<keyword evidence="2" id="KW-0812">Transmembrane</keyword>
<evidence type="ECO:0008006" key="5">
    <source>
        <dbReference type="Google" id="ProtNLM"/>
    </source>
</evidence>
<reference evidence="3" key="1">
    <citation type="submission" date="2015-05" db="EMBL/GenBank/DDBJ databases">
        <title>Permanent draft genome of Rhodopirellula islandicus K833.</title>
        <authorList>
            <person name="Kizina J."/>
            <person name="Richter M."/>
            <person name="Glockner F.O."/>
            <person name="Harder J."/>
        </authorList>
    </citation>
    <scope>NUCLEOTIDE SEQUENCE [LARGE SCALE GENOMIC DNA]</scope>
    <source>
        <strain evidence="3">K833</strain>
    </source>
</reference>
<evidence type="ECO:0000313" key="4">
    <source>
        <dbReference type="Proteomes" id="UP000036367"/>
    </source>
</evidence>
<name>A0A0J1EJQ0_RHOIS</name>
<keyword evidence="4" id="KW-1185">Reference proteome</keyword>
<dbReference type="SUPFAM" id="SSF54523">
    <property type="entry name" value="Pili subunits"/>
    <property type="match status" value="1"/>
</dbReference>
<protein>
    <recommendedName>
        <fullName evidence="5">Type II secretion system protein H</fullName>
    </recommendedName>
</protein>
<comment type="caution">
    <text evidence="3">The sequence shown here is derived from an EMBL/GenBank/DDBJ whole genome shotgun (WGS) entry which is preliminary data.</text>
</comment>
<feature type="transmembrane region" description="Helical" evidence="2">
    <location>
        <begin position="12"/>
        <end position="32"/>
    </location>
</feature>
<keyword evidence="2" id="KW-1133">Transmembrane helix</keyword>
<feature type="region of interest" description="Disordered" evidence="1">
    <location>
        <begin position="190"/>
        <end position="213"/>
    </location>
</feature>
<dbReference type="InterPro" id="IPR045584">
    <property type="entry name" value="Pilin-like"/>
</dbReference>
<sequence length="213" mass="23162">MKCPCKTGFSLLELMIVLTIMVGVGAVAWPSLRRPMADSSVQQAANLLRAEISDCRQTAAIEGEPRLMRFSANQPLVASGHWADLVAEQLIGDRSQSDTATDTERELKTWELPIDIVIDEVQLDQRAYVVADETSMPSDAIDLETSTWYLPFLPSGQTRAAIIVLRDTATHSRVALEIEAVTGMMRTARLSPATPGDASSNAPLPPRDGELSN</sequence>
<evidence type="ECO:0000256" key="1">
    <source>
        <dbReference type="SAM" id="MobiDB-lite"/>
    </source>
</evidence>
<evidence type="ECO:0000256" key="2">
    <source>
        <dbReference type="SAM" id="Phobius"/>
    </source>
</evidence>
<dbReference type="PROSITE" id="PS00409">
    <property type="entry name" value="PROKAR_NTER_METHYL"/>
    <property type="match status" value="1"/>
</dbReference>